<feature type="signal peptide" evidence="2">
    <location>
        <begin position="1"/>
        <end position="22"/>
    </location>
</feature>
<evidence type="ECO:0000313" key="4">
    <source>
        <dbReference type="Proteomes" id="UP000033452"/>
    </source>
</evidence>
<gene>
    <name evidence="3" type="ORF">TW77_02975</name>
</gene>
<dbReference type="SUPFAM" id="SSF49478">
    <property type="entry name" value="Cna protein B-type domain"/>
    <property type="match status" value="1"/>
</dbReference>
<feature type="coiled-coil region" evidence="1">
    <location>
        <begin position="21"/>
        <end position="48"/>
    </location>
</feature>
<evidence type="ECO:0000256" key="1">
    <source>
        <dbReference type="SAM" id="Coils"/>
    </source>
</evidence>
<keyword evidence="2" id="KW-0732">Signal</keyword>
<dbReference type="Pfam" id="PF13620">
    <property type="entry name" value="CarboxypepD_reg"/>
    <property type="match status" value="1"/>
</dbReference>
<keyword evidence="4" id="KW-1185">Reference proteome</keyword>
<comment type="caution">
    <text evidence="3">The sequence shown here is derived from an EMBL/GenBank/DDBJ whole genome shotgun (WGS) entry which is preliminary data.</text>
</comment>
<dbReference type="EMBL" id="JXYA01000005">
    <property type="protein sequence ID" value="KJZ12341.1"/>
    <property type="molecule type" value="Genomic_DNA"/>
</dbReference>
<feature type="chain" id="PRO_5002476127" description="Carboxypeptidase regulatory-like domain-containing protein" evidence="2">
    <location>
        <begin position="23"/>
        <end position="1006"/>
    </location>
</feature>
<evidence type="ECO:0000313" key="3">
    <source>
        <dbReference type="EMBL" id="KJZ12341.1"/>
    </source>
</evidence>
<organism evidence="3 4">
    <name type="scientific">Pseudoalteromonas rubra</name>
    <dbReference type="NCBI Taxonomy" id="43658"/>
    <lineage>
        <taxon>Bacteria</taxon>
        <taxon>Pseudomonadati</taxon>
        <taxon>Pseudomonadota</taxon>
        <taxon>Gammaproteobacteria</taxon>
        <taxon>Alteromonadales</taxon>
        <taxon>Pseudoalteromonadaceae</taxon>
        <taxon>Pseudoalteromonas</taxon>
    </lineage>
</organism>
<proteinExistence type="predicted"/>
<reference evidence="3 4" key="1">
    <citation type="journal article" date="2015" name="BMC Genomics">
        <title>Genome mining reveals unlocked bioactive potential of marine Gram-negative bacteria.</title>
        <authorList>
            <person name="Machado H."/>
            <person name="Sonnenschein E.C."/>
            <person name="Melchiorsen J."/>
            <person name="Gram L."/>
        </authorList>
    </citation>
    <scope>NUCLEOTIDE SEQUENCE [LARGE SCALE GENOMIC DNA]</scope>
    <source>
        <strain evidence="3 4">S2471</strain>
    </source>
</reference>
<dbReference type="RefSeq" id="WP_046003490.1">
    <property type="nucleotide sequence ID" value="NZ_JXYA01000005.1"/>
</dbReference>
<sequence>MTRNVIPIWLLASGLFCAPAIAIEQAKLTQALQTLQRAQAKLAQAKASVTVQNPAQQTGIPEGEALFLSVYAEREYLGEVFALKSAREAQVELQSLIAVLDFAIDETEDNVLSGWYLKPEQSFSLDAKRLQVKLNERELRVAPELISREGEDIYVEAEQLMEWFGIELQFNYTDQQLYVRSEQPLPAIQRLNRAKRKAANQWANRASRLPWKPNDYQALSSPLLDVQFGYRRKLNRNESLDTPTSDPEKETEDSLYYSMLGAQDLAYWNVEYFVAGREGKLLDQGRLKVAKEDPEGELLGKVAATQLEVGDIVASKIGAGLNSDQGMGLRVSDTPLQSTSLDNTVQISGPIQSGWDVELYHNNLMIAQQLQIQTGRFDFAGVPLYFGGNRFELVKYGPQGQVERETRNYYVEGTGIESGSGYFDVSITDMGNSLLDNEDFTSDQKGWQLNGRYDQGVYENLSVYGGFAHAFSGSASIKNILTTGARLSLWKKLLLNLDLHRDNEAQQQAQLSARSELAGQAISASWLNKRSLITSGIRRGELSDTQTLQLTMSGAVRGDMGALNYQNRVQWRESDRGREQTVVTSQMSSAVLGVNVSNTLQWQNDSAEADHLLNGQVRFQSRFGRVFGRLIFDYQLHPERELIAYETRLYRSFSEQFNVELGFRDTIDTDYHKGELGLNWLGDKMRVSSLLSYDSEDEWQLGLNGQFSFGYHPHTDQMLLSRRRLASNGAVLVKVYLDNNNNGIFDGDDEVMPDVRVRALQNYLQGTTDEQGLLLLSGMPLNQKTDMVIDIDSVETPFVAPAMEGLAITPRRGYVEYLELPMVNTSEIEGMVYKRESEENAPLPYAEVTLIDEQGQVAASAQSAYDGYYVITGIKPGRYQAQVANAAKRGLTHTEVTEVALSQHGDMLLEVDLQLKARASVDVTVLSAGRFTSLAVLKTYALLLRKRHPNLIPEPPFYLFDEKAETYVLGIEFTQNADDTTQLTQRCETLKTAGVMCQLEQTELKR</sequence>
<dbReference type="PATRIC" id="fig|43658.5.peg.622"/>
<dbReference type="Gene3D" id="2.60.40.10">
    <property type="entry name" value="Immunoglobulins"/>
    <property type="match status" value="1"/>
</dbReference>
<dbReference type="OrthoDB" id="121544at2"/>
<evidence type="ECO:0008006" key="5">
    <source>
        <dbReference type="Google" id="ProtNLM"/>
    </source>
</evidence>
<protein>
    <recommendedName>
        <fullName evidence="5">Carboxypeptidase regulatory-like domain-containing protein</fullName>
    </recommendedName>
</protein>
<dbReference type="InterPro" id="IPR013783">
    <property type="entry name" value="Ig-like_fold"/>
</dbReference>
<keyword evidence="1" id="KW-0175">Coiled coil</keyword>
<dbReference type="AlphaFoldDB" id="A0A0F4QX99"/>
<dbReference type="Proteomes" id="UP000033452">
    <property type="component" value="Unassembled WGS sequence"/>
</dbReference>
<name>A0A0F4QX99_9GAMM</name>
<accession>A0A0F4QX99</accession>
<evidence type="ECO:0000256" key="2">
    <source>
        <dbReference type="SAM" id="SignalP"/>
    </source>
</evidence>